<sequence length="132" mass="14842">MANESNRESNGNHAPRNSSAGGAYLRRPVSLRLYCRNKKFEEPSIVELKDFIQKARSQGGSWFRNTNKISHSEAMNNHLAALEEDPDCRAESVVLTSTIKSFASVLSSDFKAFQFSFSITIFKYKNTALLLC</sequence>
<dbReference type="InParanoid" id="E9HL30"/>
<name>E9HL30_DAPPU</name>
<dbReference type="HOGENOM" id="CLU_1919145_0_0_1"/>
<feature type="region of interest" description="Disordered" evidence="1">
    <location>
        <begin position="1"/>
        <end position="22"/>
    </location>
</feature>
<dbReference type="Proteomes" id="UP000000305">
    <property type="component" value="Unassembled WGS sequence"/>
</dbReference>
<proteinExistence type="predicted"/>
<gene>
    <name evidence="2" type="ORF">DAPPUDRAFT_115350</name>
</gene>
<evidence type="ECO:0000256" key="1">
    <source>
        <dbReference type="SAM" id="MobiDB-lite"/>
    </source>
</evidence>
<dbReference type="OrthoDB" id="10368625at2759"/>
<keyword evidence="3" id="KW-1185">Reference proteome</keyword>
<protein>
    <submittedName>
        <fullName evidence="2">Uncharacterized protein</fullName>
    </submittedName>
</protein>
<evidence type="ECO:0000313" key="3">
    <source>
        <dbReference type="Proteomes" id="UP000000305"/>
    </source>
</evidence>
<dbReference type="AlphaFoldDB" id="E9HL30"/>
<dbReference type="EMBL" id="GL732675">
    <property type="protein sequence ID" value="EFX67531.1"/>
    <property type="molecule type" value="Genomic_DNA"/>
</dbReference>
<dbReference type="KEGG" id="dpx:DAPPUDRAFT_115350"/>
<evidence type="ECO:0000313" key="2">
    <source>
        <dbReference type="EMBL" id="EFX67531.1"/>
    </source>
</evidence>
<accession>E9HL30</accession>
<reference evidence="2 3" key="1">
    <citation type="journal article" date="2011" name="Science">
        <title>The ecoresponsive genome of Daphnia pulex.</title>
        <authorList>
            <person name="Colbourne J.K."/>
            <person name="Pfrender M.E."/>
            <person name="Gilbert D."/>
            <person name="Thomas W.K."/>
            <person name="Tucker A."/>
            <person name="Oakley T.H."/>
            <person name="Tokishita S."/>
            <person name="Aerts A."/>
            <person name="Arnold G.J."/>
            <person name="Basu M.K."/>
            <person name="Bauer D.J."/>
            <person name="Caceres C.E."/>
            <person name="Carmel L."/>
            <person name="Casola C."/>
            <person name="Choi J.H."/>
            <person name="Detter J.C."/>
            <person name="Dong Q."/>
            <person name="Dusheyko S."/>
            <person name="Eads B.D."/>
            <person name="Frohlich T."/>
            <person name="Geiler-Samerotte K.A."/>
            <person name="Gerlach D."/>
            <person name="Hatcher P."/>
            <person name="Jogdeo S."/>
            <person name="Krijgsveld J."/>
            <person name="Kriventseva E.V."/>
            <person name="Kultz D."/>
            <person name="Laforsch C."/>
            <person name="Lindquist E."/>
            <person name="Lopez J."/>
            <person name="Manak J.R."/>
            <person name="Muller J."/>
            <person name="Pangilinan J."/>
            <person name="Patwardhan R.P."/>
            <person name="Pitluck S."/>
            <person name="Pritham E.J."/>
            <person name="Rechtsteiner A."/>
            <person name="Rho M."/>
            <person name="Rogozin I.B."/>
            <person name="Sakarya O."/>
            <person name="Salamov A."/>
            <person name="Schaack S."/>
            <person name="Shapiro H."/>
            <person name="Shiga Y."/>
            <person name="Skalitzky C."/>
            <person name="Smith Z."/>
            <person name="Souvorov A."/>
            <person name="Sung W."/>
            <person name="Tang Z."/>
            <person name="Tsuchiya D."/>
            <person name="Tu H."/>
            <person name="Vos H."/>
            <person name="Wang M."/>
            <person name="Wolf Y.I."/>
            <person name="Yamagata H."/>
            <person name="Yamada T."/>
            <person name="Ye Y."/>
            <person name="Shaw J.R."/>
            <person name="Andrews J."/>
            <person name="Crease T.J."/>
            <person name="Tang H."/>
            <person name="Lucas S.M."/>
            <person name="Robertson H.M."/>
            <person name="Bork P."/>
            <person name="Koonin E.V."/>
            <person name="Zdobnov E.M."/>
            <person name="Grigoriev I.V."/>
            <person name="Lynch M."/>
            <person name="Boore J.L."/>
        </authorList>
    </citation>
    <scope>NUCLEOTIDE SEQUENCE [LARGE SCALE GENOMIC DNA]</scope>
</reference>
<feature type="compositionally biased region" description="Polar residues" evidence="1">
    <location>
        <begin position="8"/>
        <end position="20"/>
    </location>
</feature>
<organism evidence="2 3">
    <name type="scientific">Daphnia pulex</name>
    <name type="common">Water flea</name>
    <dbReference type="NCBI Taxonomy" id="6669"/>
    <lineage>
        <taxon>Eukaryota</taxon>
        <taxon>Metazoa</taxon>
        <taxon>Ecdysozoa</taxon>
        <taxon>Arthropoda</taxon>
        <taxon>Crustacea</taxon>
        <taxon>Branchiopoda</taxon>
        <taxon>Diplostraca</taxon>
        <taxon>Cladocera</taxon>
        <taxon>Anomopoda</taxon>
        <taxon>Daphniidae</taxon>
        <taxon>Daphnia</taxon>
    </lineage>
</organism>